<dbReference type="RefSeq" id="WP_151560084.1">
    <property type="nucleotide sequence ID" value="NZ_WBMT01000004.1"/>
</dbReference>
<dbReference type="Proteomes" id="UP000468735">
    <property type="component" value="Unassembled WGS sequence"/>
</dbReference>
<evidence type="ECO:0000313" key="2">
    <source>
        <dbReference type="Proteomes" id="UP000468735"/>
    </source>
</evidence>
<name>A0A6H9Z8W9_9ACTN</name>
<dbReference type="AlphaFoldDB" id="A0A6H9Z8W9"/>
<gene>
    <name evidence="1" type="ORF">F8566_11210</name>
</gene>
<keyword evidence="2" id="KW-1185">Reference proteome</keyword>
<reference evidence="1 2" key="1">
    <citation type="submission" date="2019-09" db="EMBL/GenBank/DDBJ databases">
        <title>Actinomadura physcomitrii sp. nov., a novel actinomycete isolated from moss [Physcomitrium sphaericum (Ludw) Fuernr].</title>
        <authorList>
            <person name="Zhuang X."/>
            <person name="Liu C."/>
        </authorList>
    </citation>
    <scope>NUCLEOTIDE SEQUENCE [LARGE SCALE GENOMIC DNA]</scope>
    <source>
        <strain evidence="1 2">HMC1</strain>
    </source>
</reference>
<protein>
    <submittedName>
        <fullName evidence="1">Uncharacterized protein</fullName>
    </submittedName>
</protein>
<comment type="caution">
    <text evidence="1">The sequence shown here is derived from an EMBL/GenBank/DDBJ whole genome shotgun (WGS) entry which is preliminary data.</text>
</comment>
<accession>A0A6H9Z8W9</accession>
<sequence length="95" mass="10538">MRFEEHLYCPPLVWLSGVQAHGYLLAWVKHEKTGEWRGVVTWTRVSGDRTNHQRLVITAEARGLRPMEAPAAYAGVPRLLLTTSGEIEVLSGGGV</sequence>
<dbReference type="EMBL" id="WBMT01000004">
    <property type="protein sequence ID" value="KAB2350336.1"/>
    <property type="molecule type" value="Genomic_DNA"/>
</dbReference>
<organism evidence="1 2">
    <name type="scientific">Actinomadura rudentiformis</name>
    <dbReference type="NCBI Taxonomy" id="359158"/>
    <lineage>
        <taxon>Bacteria</taxon>
        <taxon>Bacillati</taxon>
        <taxon>Actinomycetota</taxon>
        <taxon>Actinomycetes</taxon>
        <taxon>Streptosporangiales</taxon>
        <taxon>Thermomonosporaceae</taxon>
        <taxon>Actinomadura</taxon>
    </lineage>
</organism>
<proteinExistence type="predicted"/>
<evidence type="ECO:0000313" key="1">
    <source>
        <dbReference type="EMBL" id="KAB2350336.1"/>
    </source>
</evidence>